<proteinExistence type="predicted"/>
<name>A0A382LIZ1_9ZZZZ</name>
<accession>A0A382LIZ1</accession>
<dbReference type="EMBL" id="UINC01087448">
    <property type="protein sequence ID" value="SVC36814.1"/>
    <property type="molecule type" value="Genomic_DNA"/>
</dbReference>
<reference evidence="1" key="1">
    <citation type="submission" date="2018-05" db="EMBL/GenBank/DDBJ databases">
        <authorList>
            <person name="Lanie J.A."/>
            <person name="Ng W.-L."/>
            <person name="Kazmierczak K.M."/>
            <person name="Andrzejewski T.M."/>
            <person name="Davidsen T.M."/>
            <person name="Wayne K.J."/>
            <person name="Tettelin H."/>
            <person name="Glass J.I."/>
            <person name="Rusch D."/>
            <person name="Podicherti R."/>
            <person name="Tsui H.-C.T."/>
            <person name="Winkler M.E."/>
        </authorList>
    </citation>
    <scope>NUCLEOTIDE SEQUENCE</scope>
</reference>
<gene>
    <name evidence="1" type="ORF">METZ01_LOCUS289668</name>
</gene>
<dbReference type="AlphaFoldDB" id="A0A382LIZ1"/>
<sequence>MELLKQNLTMEIFNMIVMVELVGTEKNQQEKH</sequence>
<evidence type="ECO:0000313" key="1">
    <source>
        <dbReference type="EMBL" id="SVC36814.1"/>
    </source>
</evidence>
<protein>
    <submittedName>
        <fullName evidence="1">Uncharacterized protein</fullName>
    </submittedName>
</protein>
<organism evidence="1">
    <name type="scientific">marine metagenome</name>
    <dbReference type="NCBI Taxonomy" id="408172"/>
    <lineage>
        <taxon>unclassified sequences</taxon>
        <taxon>metagenomes</taxon>
        <taxon>ecological metagenomes</taxon>
    </lineage>
</organism>